<evidence type="ECO:0000259" key="6">
    <source>
        <dbReference type="PROSITE" id="PS51059"/>
    </source>
</evidence>
<name>A0A0F8WT66_9ZZZZ</name>
<reference evidence="7" key="1">
    <citation type="journal article" date="2015" name="Nature">
        <title>Complex archaea that bridge the gap between prokaryotes and eukaryotes.</title>
        <authorList>
            <person name="Spang A."/>
            <person name="Saw J.H."/>
            <person name="Jorgensen S.L."/>
            <person name="Zaremba-Niedzwiedzka K."/>
            <person name="Martijn J."/>
            <person name="Lind A.E."/>
            <person name="van Eijk R."/>
            <person name="Schleper C."/>
            <person name="Guy L."/>
            <person name="Ettema T.J."/>
        </authorList>
    </citation>
    <scope>NUCLEOTIDE SEQUENCE</scope>
</reference>
<evidence type="ECO:0000256" key="4">
    <source>
        <dbReference type="ARBA" id="ARBA00023027"/>
    </source>
</evidence>
<feature type="domain" description="PARP catalytic" evidence="6">
    <location>
        <begin position="100"/>
        <end position="339"/>
    </location>
</feature>
<keyword evidence="3" id="KW-0808">Transferase</keyword>
<dbReference type="EMBL" id="LAZR01063239">
    <property type="protein sequence ID" value="KKK59888.1"/>
    <property type="molecule type" value="Genomic_DNA"/>
</dbReference>
<evidence type="ECO:0000256" key="2">
    <source>
        <dbReference type="ARBA" id="ARBA00022676"/>
    </source>
</evidence>
<dbReference type="GO" id="GO:0005730">
    <property type="term" value="C:nucleolus"/>
    <property type="evidence" value="ECO:0007669"/>
    <property type="project" value="TreeGrafter"/>
</dbReference>
<evidence type="ECO:0000256" key="3">
    <source>
        <dbReference type="ARBA" id="ARBA00022679"/>
    </source>
</evidence>
<keyword evidence="4" id="KW-0520">NAD</keyword>
<dbReference type="Gene3D" id="3.90.228.10">
    <property type="match status" value="1"/>
</dbReference>
<sequence>FAGDYVPTQQAIDEGRDVLTEAMKRVQKVGDSTDVQVKDRELRELTAVLYGRIPKVKPVKVAESTWILSSDNIRSWQMDLDAFEAALLSLDTGVDADDAVTVSDPFGGFDLEIKWMDPKTIEGKFIRSWMPEASANRHSRVGDMRIKNMWALQQPVLVRKFHISVDQIGKKKSTRREKAKFQPKAREDLSVTDKKRFSDANVALLLHGTRSVNVNGILRTGFRLPKQLVGVAITGALYGSGVYFADDWRKSDGYTSRPGTYYAGGSGGVKNRGAFMFVADVALGTSYVAGYGYSGIKPPHGFDSVAGLAGRSGVQNNEWVTYNSEQQRLRYLVEYFTTK</sequence>
<dbReference type="GO" id="GO:1990404">
    <property type="term" value="F:NAD+-protein mono-ADP-ribosyltransferase activity"/>
    <property type="evidence" value="ECO:0007669"/>
    <property type="project" value="TreeGrafter"/>
</dbReference>
<gene>
    <name evidence="7" type="ORF">LCGC14_3029860</name>
</gene>
<accession>A0A0F8WT66</accession>
<protein>
    <recommendedName>
        <fullName evidence="1">NAD(+) ADP-ribosyltransferase</fullName>
        <ecNumber evidence="1">2.4.2.30</ecNumber>
    </recommendedName>
</protein>
<dbReference type="GO" id="GO:0070212">
    <property type="term" value="P:protein poly-ADP-ribosylation"/>
    <property type="evidence" value="ECO:0007669"/>
    <property type="project" value="TreeGrafter"/>
</dbReference>
<comment type="catalytic activity">
    <reaction evidence="5">
        <text>NAD(+) + (ADP-D-ribosyl)n-acceptor = nicotinamide + (ADP-D-ribosyl)n+1-acceptor + H(+).</text>
        <dbReference type="EC" id="2.4.2.30"/>
    </reaction>
</comment>
<dbReference type="InterPro" id="IPR050800">
    <property type="entry name" value="ARTD/PARP"/>
</dbReference>
<feature type="non-terminal residue" evidence="7">
    <location>
        <position position="1"/>
    </location>
</feature>
<evidence type="ECO:0000256" key="1">
    <source>
        <dbReference type="ARBA" id="ARBA00012020"/>
    </source>
</evidence>
<dbReference type="SUPFAM" id="SSF56399">
    <property type="entry name" value="ADP-ribosylation"/>
    <property type="match status" value="1"/>
</dbReference>
<comment type="caution">
    <text evidence="7">The sequence shown here is derived from an EMBL/GenBank/DDBJ whole genome shotgun (WGS) entry which is preliminary data.</text>
</comment>
<dbReference type="EC" id="2.4.2.30" evidence="1"/>
<dbReference type="AlphaFoldDB" id="A0A0F8WT66"/>
<dbReference type="GO" id="GO:0006302">
    <property type="term" value="P:double-strand break repair"/>
    <property type="evidence" value="ECO:0007669"/>
    <property type="project" value="TreeGrafter"/>
</dbReference>
<evidence type="ECO:0000313" key="7">
    <source>
        <dbReference type="EMBL" id="KKK59888.1"/>
    </source>
</evidence>
<dbReference type="GO" id="GO:0003950">
    <property type="term" value="F:NAD+ poly-ADP-ribosyltransferase activity"/>
    <property type="evidence" value="ECO:0007669"/>
    <property type="project" value="UniProtKB-EC"/>
</dbReference>
<keyword evidence="2" id="KW-0328">Glycosyltransferase</keyword>
<organism evidence="7">
    <name type="scientific">marine sediment metagenome</name>
    <dbReference type="NCBI Taxonomy" id="412755"/>
    <lineage>
        <taxon>unclassified sequences</taxon>
        <taxon>metagenomes</taxon>
        <taxon>ecological metagenomes</taxon>
    </lineage>
</organism>
<dbReference type="PROSITE" id="PS51059">
    <property type="entry name" value="PARP_CATALYTIC"/>
    <property type="match status" value="1"/>
</dbReference>
<proteinExistence type="predicted"/>
<dbReference type="PANTHER" id="PTHR10459:SF60">
    <property type="entry name" value="POLY [ADP-RIBOSE] POLYMERASE 2"/>
    <property type="match status" value="1"/>
</dbReference>
<evidence type="ECO:0000256" key="5">
    <source>
        <dbReference type="ARBA" id="ARBA00033987"/>
    </source>
</evidence>
<dbReference type="Pfam" id="PF00644">
    <property type="entry name" value="PARP"/>
    <property type="match status" value="1"/>
</dbReference>
<dbReference type="PANTHER" id="PTHR10459">
    <property type="entry name" value="DNA LIGASE"/>
    <property type="match status" value="1"/>
</dbReference>
<dbReference type="InterPro" id="IPR012317">
    <property type="entry name" value="Poly(ADP-ribose)pol_cat_dom"/>
</dbReference>